<dbReference type="RefSeq" id="XP_016211785.1">
    <property type="nucleotide sequence ID" value="XM_016360446.1"/>
</dbReference>
<dbReference type="VEuPathDB" id="FungiDB:PV09_06757"/>
<keyword evidence="9" id="KW-1185">Reference proteome</keyword>
<evidence type="ECO:0000256" key="1">
    <source>
        <dbReference type="ARBA" id="ARBA00004141"/>
    </source>
</evidence>
<dbReference type="InParanoid" id="A0A0D1XI23"/>
<dbReference type="Proteomes" id="UP000053259">
    <property type="component" value="Unassembled WGS sequence"/>
</dbReference>
<feature type="transmembrane region" description="Helical" evidence="6">
    <location>
        <begin position="377"/>
        <end position="396"/>
    </location>
</feature>
<feature type="transmembrane region" description="Helical" evidence="6">
    <location>
        <begin position="310"/>
        <end position="334"/>
    </location>
</feature>
<feature type="region of interest" description="Disordered" evidence="5">
    <location>
        <begin position="44"/>
        <end position="69"/>
    </location>
</feature>
<feature type="transmembrane region" description="Helical" evidence="6">
    <location>
        <begin position="193"/>
        <end position="212"/>
    </location>
</feature>
<feature type="region of interest" description="Disordered" evidence="5">
    <location>
        <begin position="1"/>
        <end position="32"/>
    </location>
</feature>
<dbReference type="PROSITE" id="PS50850">
    <property type="entry name" value="MFS"/>
    <property type="match status" value="1"/>
</dbReference>
<dbReference type="Gene3D" id="1.20.1250.20">
    <property type="entry name" value="MFS general substrate transporter like domains"/>
    <property type="match status" value="2"/>
</dbReference>
<feature type="transmembrane region" description="Helical" evidence="6">
    <location>
        <begin position="436"/>
        <end position="458"/>
    </location>
</feature>
<dbReference type="AlphaFoldDB" id="A0A0D1XI23"/>
<feature type="transmembrane region" description="Helical" evidence="6">
    <location>
        <begin position="131"/>
        <end position="154"/>
    </location>
</feature>
<dbReference type="EMBL" id="KN847552">
    <property type="protein sequence ID" value="KIW01916.1"/>
    <property type="molecule type" value="Genomic_DNA"/>
</dbReference>
<evidence type="ECO:0000313" key="8">
    <source>
        <dbReference type="EMBL" id="KIW01916.1"/>
    </source>
</evidence>
<dbReference type="HOGENOM" id="CLU_021993_1_0_1"/>
<dbReference type="FunCoup" id="A0A0D1XI23">
    <property type="interactions" value="18"/>
</dbReference>
<dbReference type="GO" id="GO:0022857">
    <property type="term" value="F:transmembrane transporter activity"/>
    <property type="evidence" value="ECO:0007669"/>
    <property type="project" value="InterPro"/>
</dbReference>
<feature type="transmembrane region" description="Helical" evidence="6">
    <location>
        <begin position="219"/>
        <end position="244"/>
    </location>
</feature>
<gene>
    <name evidence="8" type="ORF">PV09_06757</name>
</gene>
<dbReference type="SUPFAM" id="SSF103473">
    <property type="entry name" value="MFS general substrate transporter"/>
    <property type="match status" value="1"/>
</dbReference>
<dbReference type="InterPro" id="IPR036259">
    <property type="entry name" value="MFS_trans_sf"/>
</dbReference>
<evidence type="ECO:0000256" key="3">
    <source>
        <dbReference type="ARBA" id="ARBA00022989"/>
    </source>
</evidence>
<feature type="transmembrane region" description="Helical" evidence="6">
    <location>
        <begin position="464"/>
        <end position="484"/>
    </location>
</feature>
<keyword evidence="2 6" id="KW-0812">Transmembrane</keyword>
<feature type="transmembrane region" description="Helical" evidence="6">
    <location>
        <begin position="250"/>
        <end position="273"/>
    </location>
</feature>
<name>A0A0D1XI23_9PEZI</name>
<comment type="subcellular location">
    <subcellularLocation>
        <location evidence="1">Membrane</location>
        <topology evidence="1">Multi-pass membrane protein</topology>
    </subcellularLocation>
</comment>
<dbReference type="InterPro" id="IPR020846">
    <property type="entry name" value="MFS_dom"/>
</dbReference>
<keyword evidence="4 6" id="KW-0472">Membrane</keyword>
<dbReference type="GeneID" id="27314730"/>
<accession>A0A0D1XI23</accession>
<evidence type="ECO:0000259" key="7">
    <source>
        <dbReference type="PROSITE" id="PS50850"/>
    </source>
</evidence>
<dbReference type="InterPro" id="IPR051788">
    <property type="entry name" value="MFS_Transporter"/>
</dbReference>
<evidence type="ECO:0000313" key="9">
    <source>
        <dbReference type="Proteomes" id="UP000053259"/>
    </source>
</evidence>
<dbReference type="PANTHER" id="PTHR23514:SF6">
    <property type="entry name" value="MAJOR FACILITATOR SUPERFAMILY (MFS) PROFILE DOMAIN-CONTAINING PROTEIN"/>
    <property type="match status" value="1"/>
</dbReference>
<feature type="transmembrane region" description="Helical" evidence="6">
    <location>
        <begin position="166"/>
        <end position="187"/>
    </location>
</feature>
<feature type="compositionally biased region" description="Polar residues" evidence="5">
    <location>
        <begin position="46"/>
        <end position="59"/>
    </location>
</feature>
<keyword evidence="3 6" id="KW-1133">Transmembrane helix</keyword>
<reference evidence="8 9" key="1">
    <citation type="submission" date="2015-01" db="EMBL/GenBank/DDBJ databases">
        <title>The Genome Sequence of Ochroconis gallopava CBS43764.</title>
        <authorList>
            <consortium name="The Broad Institute Genomics Platform"/>
            <person name="Cuomo C."/>
            <person name="de Hoog S."/>
            <person name="Gorbushina A."/>
            <person name="Stielow B."/>
            <person name="Teixiera M."/>
            <person name="Abouelleil A."/>
            <person name="Chapman S.B."/>
            <person name="Priest M."/>
            <person name="Young S.K."/>
            <person name="Wortman J."/>
            <person name="Nusbaum C."/>
            <person name="Birren B."/>
        </authorList>
    </citation>
    <scope>NUCLEOTIDE SEQUENCE [LARGE SCALE GENOMIC DNA]</scope>
    <source>
        <strain evidence="8 9">CBS 43764</strain>
    </source>
</reference>
<dbReference type="FunFam" id="1.20.1250.20:FF:000286">
    <property type="entry name" value="MFS efflux transporter"/>
    <property type="match status" value="1"/>
</dbReference>
<organism evidence="8 9">
    <name type="scientific">Verruconis gallopava</name>
    <dbReference type="NCBI Taxonomy" id="253628"/>
    <lineage>
        <taxon>Eukaryota</taxon>
        <taxon>Fungi</taxon>
        <taxon>Dikarya</taxon>
        <taxon>Ascomycota</taxon>
        <taxon>Pezizomycotina</taxon>
        <taxon>Dothideomycetes</taxon>
        <taxon>Pleosporomycetidae</taxon>
        <taxon>Venturiales</taxon>
        <taxon>Sympoventuriaceae</taxon>
        <taxon>Verruconis</taxon>
    </lineage>
</organism>
<proteinExistence type="predicted"/>
<sequence>MTSHFGALVTIESRPNEVSQPPTAHAKHFPPPSPLELDNLEFGILNNDTSGSQTGTQTPIVPATPGTQRDYLISRPPTPSEDLAVPIVASWCSPPMNKWRVPCVSLTYFGNGFSDGAAGALIPYMETHYNIGYAVVSLIFVTNAVGFLSAAFVADMILHKIGRAKTLMLAEALLIVGYTITVCTPPFPLVVVSFYFLGFAFALTLAMNNVFVGTLADSTVLLGFAQGAYGIGATVGPIVATTIVSRGILWSRFYCVAVGLRVICFLFDGWAFWDYEREATSRLLHALHRTASAGMPSKPRLLAMALKSRVTLVGALYTFAYQGAEVSISGWVISFLINYRHGNPSSVGYVTAGFWGGITVGRFAFSHAIGRLGEKRSLFVLAIGAIVFELVVWLVPNVVGDAVAVSIVGLLLGPIAPSSTVLFLRLLPSNIQTSSVSFVSSAGSSGGAIAPFMTGLVAQAAGTWVLHPICIGLFAVMLGCWAFLPKKMKRDE</sequence>
<evidence type="ECO:0000256" key="5">
    <source>
        <dbReference type="SAM" id="MobiDB-lite"/>
    </source>
</evidence>
<protein>
    <recommendedName>
        <fullName evidence="7">Major facilitator superfamily (MFS) profile domain-containing protein</fullName>
    </recommendedName>
</protein>
<dbReference type="FunFam" id="1.20.1250.20:FF:000308">
    <property type="entry name" value="MFS efflux transporter"/>
    <property type="match status" value="1"/>
</dbReference>
<dbReference type="PANTHER" id="PTHR23514">
    <property type="entry name" value="BYPASS OF STOP CODON PROTEIN 6"/>
    <property type="match status" value="1"/>
</dbReference>
<dbReference type="InterPro" id="IPR011701">
    <property type="entry name" value="MFS"/>
</dbReference>
<feature type="transmembrane region" description="Helical" evidence="6">
    <location>
        <begin position="402"/>
        <end position="424"/>
    </location>
</feature>
<dbReference type="GO" id="GO:0016020">
    <property type="term" value="C:membrane"/>
    <property type="evidence" value="ECO:0007669"/>
    <property type="project" value="UniProtKB-SubCell"/>
</dbReference>
<dbReference type="OrthoDB" id="413079at2759"/>
<evidence type="ECO:0000256" key="2">
    <source>
        <dbReference type="ARBA" id="ARBA00022692"/>
    </source>
</evidence>
<feature type="domain" description="Major facilitator superfamily (MFS) profile" evidence="7">
    <location>
        <begin position="100"/>
        <end position="488"/>
    </location>
</feature>
<dbReference type="Pfam" id="PF07690">
    <property type="entry name" value="MFS_1"/>
    <property type="match status" value="1"/>
</dbReference>
<evidence type="ECO:0000256" key="6">
    <source>
        <dbReference type="SAM" id="Phobius"/>
    </source>
</evidence>
<evidence type="ECO:0000256" key="4">
    <source>
        <dbReference type="ARBA" id="ARBA00023136"/>
    </source>
</evidence>
<feature type="transmembrane region" description="Helical" evidence="6">
    <location>
        <begin position="346"/>
        <end position="365"/>
    </location>
</feature>